<accession>A0A6C0KQ31</accession>
<name>A0A6C0KQ31_9ZZZZ</name>
<evidence type="ECO:0000313" key="1">
    <source>
        <dbReference type="EMBL" id="QHU19291.1"/>
    </source>
</evidence>
<protein>
    <submittedName>
        <fullName evidence="1">Uncharacterized protein</fullName>
    </submittedName>
</protein>
<dbReference type="AlphaFoldDB" id="A0A6C0KQ31"/>
<dbReference type="EMBL" id="MN740947">
    <property type="protein sequence ID" value="QHU19291.1"/>
    <property type="molecule type" value="Genomic_DNA"/>
</dbReference>
<organism evidence="1">
    <name type="scientific">viral metagenome</name>
    <dbReference type="NCBI Taxonomy" id="1070528"/>
    <lineage>
        <taxon>unclassified sequences</taxon>
        <taxon>metagenomes</taxon>
        <taxon>organismal metagenomes</taxon>
    </lineage>
</organism>
<proteinExistence type="predicted"/>
<reference evidence="1" key="1">
    <citation type="journal article" date="2020" name="Nature">
        <title>Giant virus diversity and host interactions through global metagenomics.</title>
        <authorList>
            <person name="Schulz F."/>
            <person name="Roux S."/>
            <person name="Paez-Espino D."/>
            <person name="Jungbluth S."/>
            <person name="Walsh D.A."/>
            <person name="Denef V.J."/>
            <person name="McMahon K.D."/>
            <person name="Konstantinidis K.T."/>
            <person name="Eloe-Fadrosh E.A."/>
            <person name="Kyrpides N.C."/>
            <person name="Woyke T."/>
        </authorList>
    </citation>
    <scope>NUCLEOTIDE SEQUENCE</scope>
    <source>
        <strain evidence="1">GVMAG-S-3300013014-104</strain>
    </source>
</reference>
<sequence length="37" mass="3824">MGVGQLQVVSKYHIGGEVAQQGVVDVAVAEVIINDSN</sequence>